<evidence type="ECO:0000256" key="1">
    <source>
        <dbReference type="ARBA" id="ARBA00022801"/>
    </source>
</evidence>
<organism evidence="4 5">
    <name type="scientific">Corchorus olitorius</name>
    <dbReference type="NCBI Taxonomy" id="93759"/>
    <lineage>
        <taxon>Eukaryota</taxon>
        <taxon>Viridiplantae</taxon>
        <taxon>Streptophyta</taxon>
        <taxon>Embryophyta</taxon>
        <taxon>Tracheophyta</taxon>
        <taxon>Spermatophyta</taxon>
        <taxon>Magnoliopsida</taxon>
        <taxon>eudicotyledons</taxon>
        <taxon>Gunneridae</taxon>
        <taxon>Pentapetalae</taxon>
        <taxon>rosids</taxon>
        <taxon>malvids</taxon>
        <taxon>Malvales</taxon>
        <taxon>Malvaceae</taxon>
        <taxon>Grewioideae</taxon>
        <taxon>Apeibeae</taxon>
        <taxon>Corchorus</taxon>
    </lineage>
</organism>
<dbReference type="GO" id="GO:0016787">
    <property type="term" value="F:hydrolase activity"/>
    <property type="evidence" value="ECO:0007669"/>
    <property type="project" value="UniProtKB-KW"/>
</dbReference>
<dbReference type="PROSITE" id="PS51462">
    <property type="entry name" value="NUDIX"/>
    <property type="match status" value="1"/>
</dbReference>
<dbReference type="STRING" id="93759.A0A1R3GPC7"/>
<evidence type="ECO:0000313" key="4">
    <source>
        <dbReference type="EMBL" id="OMO59968.1"/>
    </source>
</evidence>
<dbReference type="PANTHER" id="PTHR43222">
    <property type="entry name" value="NUDIX HYDROLASE 23"/>
    <property type="match status" value="1"/>
</dbReference>
<dbReference type="CDD" id="cd04511">
    <property type="entry name" value="NUDIX_Hydrolase"/>
    <property type="match status" value="1"/>
</dbReference>
<sequence>MNRAIKAAIFNPESSYLFQRAAFFHSTPVLEHKRRNHWQFRSRRMRGKQELLRNFNAYADIFFESWNNDFDEDDPSSSRGPSWFKNQYNKGSRKNRPGNKGFQYRGRRPFEFFEDNDDDIETIFRSAFGGNRFFFWSFIDEENPRWRSSSRFSNKYERSWNSRYQFDEDSDSSAEYGDSKSSDQDMAADRQALGLSASGPLTLEDVKNAYRACALKWHPDRHHGSSKGNVHKIKFCQWCGGRAKHEIPNGEEKIRAICTLCGKIAYQNPKMVVGCLIEHDKKILLCKRNIEPSYGLWTLPAGYLEIGESAAEGAIRETWEEAGAEVEVVSPFAQLDIPLIGQTYVIFLAKLKKPQFSPGPESSECCLFELDNIPFDSLAFSSIFVTLNLYIEDVKSGKIKFHYGTINKRLGTGPSDIRAFTLDYHLRV</sequence>
<gene>
    <name evidence="4" type="ORF">COLO4_33978</name>
</gene>
<evidence type="ECO:0000259" key="3">
    <source>
        <dbReference type="PROSITE" id="PS51462"/>
    </source>
</evidence>
<dbReference type="Proteomes" id="UP000187203">
    <property type="component" value="Unassembled WGS sequence"/>
</dbReference>
<keyword evidence="5" id="KW-1185">Reference proteome</keyword>
<dbReference type="InterPro" id="IPR036869">
    <property type="entry name" value="J_dom_sf"/>
</dbReference>
<dbReference type="OrthoDB" id="447842at2759"/>
<dbReference type="InterPro" id="IPR029401">
    <property type="entry name" value="Nudix_N"/>
</dbReference>
<dbReference type="InterPro" id="IPR001623">
    <property type="entry name" value="DnaJ_domain"/>
</dbReference>
<dbReference type="Gene3D" id="3.90.79.10">
    <property type="entry name" value="Nucleoside Triphosphate Pyrophosphohydrolase"/>
    <property type="match status" value="1"/>
</dbReference>
<dbReference type="Pfam" id="PF00293">
    <property type="entry name" value="NUDIX"/>
    <property type="match status" value="1"/>
</dbReference>
<protein>
    <recommendedName>
        <fullName evidence="3">Nudix hydrolase domain-containing protein</fullName>
    </recommendedName>
</protein>
<dbReference type="InterPro" id="IPR020084">
    <property type="entry name" value="NUDIX_hydrolase_CS"/>
</dbReference>
<dbReference type="Gene3D" id="2.20.70.10">
    <property type="match status" value="1"/>
</dbReference>
<dbReference type="AlphaFoldDB" id="A0A1R3GPC7"/>
<feature type="compositionally biased region" description="Polar residues" evidence="2">
    <location>
        <begin position="77"/>
        <end position="90"/>
    </location>
</feature>
<dbReference type="CDD" id="cd06257">
    <property type="entry name" value="DnaJ"/>
    <property type="match status" value="1"/>
</dbReference>
<dbReference type="PROSITE" id="PS00893">
    <property type="entry name" value="NUDIX_BOX"/>
    <property type="match status" value="1"/>
</dbReference>
<feature type="region of interest" description="Disordered" evidence="2">
    <location>
        <begin position="72"/>
        <end position="103"/>
    </location>
</feature>
<dbReference type="SUPFAM" id="SSF46565">
    <property type="entry name" value="Chaperone J-domain"/>
    <property type="match status" value="1"/>
</dbReference>
<dbReference type="EMBL" id="AWUE01022012">
    <property type="protein sequence ID" value="OMO59968.1"/>
    <property type="molecule type" value="Genomic_DNA"/>
</dbReference>
<dbReference type="Gene3D" id="1.10.287.110">
    <property type="entry name" value="DnaJ domain"/>
    <property type="match status" value="1"/>
</dbReference>
<proteinExistence type="predicted"/>
<keyword evidence="1" id="KW-0378">Hydrolase</keyword>
<dbReference type="InterPro" id="IPR000086">
    <property type="entry name" value="NUDIX_hydrolase_dom"/>
</dbReference>
<evidence type="ECO:0000256" key="2">
    <source>
        <dbReference type="SAM" id="MobiDB-lite"/>
    </source>
</evidence>
<comment type="caution">
    <text evidence="4">The sequence shown here is derived from an EMBL/GenBank/DDBJ whole genome shotgun (WGS) entry which is preliminary data.</text>
</comment>
<dbReference type="SUPFAM" id="SSF55811">
    <property type="entry name" value="Nudix"/>
    <property type="match status" value="1"/>
</dbReference>
<evidence type="ECO:0000313" key="5">
    <source>
        <dbReference type="Proteomes" id="UP000187203"/>
    </source>
</evidence>
<accession>A0A1R3GPC7</accession>
<name>A0A1R3GPC7_9ROSI</name>
<feature type="domain" description="Nudix hydrolase" evidence="3">
    <location>
        <begin position="268"/>
        <end position="391"/>
    </location>
</feature>
<dbReference type="InterPro" id="IPR015797">
    <property type="entry name" value="NUDIX_hydrolase-like_dom_sf"/>
</dbReference>
<dbReference type="Pfam" id="PF14803">
    <property type="entry name" value="Zn_ribbon_Nudix"/>
    <property type="match status" value="1"/>
</dbReference>
<dbReference type="PANTHER" id="PTHR43222:SF2">
    <property type="entry name" value="NUDIX HYDROLASE 23, CHLOROPLASTIC"/>
    <property type="match status" value="1"/>
</dbReference>
<reference evidence="5" key="1">
    <citation type="submission" date="2013-09" db="EMBL/GenBank/DDBJ databases">
        <title>Corchorus olitorius genome sequencing.</title>
        <authorList>
            <person name="Alam M."/>
            <person name="Haque M.S."/>
            <person name="Islam M.S."/>
            <person name="Emdad E.M."/>
            <person name="Islam M.M."/>
            <person name="Ahmed B."/>
            <person name="Halim A."/>
            <person name="Hossen Q.M.M."/>
            <person name="Hossain M.Z."/>
            <person name="Ahmed R."/>
            <person name="Khan M.M."/>
            <person name="Islam R."/>
            <person name="Rashid M.M."/>
            <person name="Khan S.A."/>
            <person name="Rahman M.S."/>
            <person name="Alam M."/>
            <person name="Yahiya A.S."/>
            <person name="Khan M.S."/>
            <person name="Azam M.S."/>
            <person name="Haque T."/>
            <person name="Lashkar M.Z.H."/>
            <person name="Akhand A.I."/>
            <person name="Morshed G."/>
            <person name="Roy S."/>
            <person name="Uddin K.S."/>
            <person name="Rabeya T."/>
            <person name="Hossain A.S."/>
            <person name="Chowdhury A."/>
            <person name="Snigdha A.R."/>
            <person name="Mortoza M.S."/>
            <person name="Matin S.A."/>
            <person name="Hoque S.M.E."/>
            <person name="Islam M.K."/>
            <person name="Roy D.K."/>
            <person name="Haider R."/>
            <person name="Moosa M.M."/>
            <person name="Elias S.M."/>
            <person name="Hasan A.M."/>
            <person name="Jahan S."/>
            <person name="Shafiuddin M."/>
            <person name="Mahmood N."/>
            <person name="Shommy N.S."/>
        </authorList>
    </citation>
    <scope>NUCLEOTIDE SEQUENCE [LARGE SCALE GENOMIC DNA]</scope>
    <source>
        <strain evidence="5">cv. O-4</strain>
    </source>
</reference>